<evidence type="ECO:0000256" key="3">
    <source>
        <dbReference type="ARBA" id="ARBA00022989"/>
    </source>
</evidence>
<feature type="domain" description="Translocation and assembly module TamB C-terminal" evidence="5">
    <location>
        <begin position="868"/>
        <end position="1123"/>
    </location>
</feature>
<dbReference type="GO" id="GO:0005886">
    <property type="term" value="C:plasma membrane"/>
    <property type="evidence" value="ECO:0007669"/>
    <property type="project" value="InterPro"/>
</dbReference>
<dbReference type="GO" id="GO:0097347">
    <property type="term" value="C:TAM protein secretion complex"/>
    <property type="evidence" value="ECO:0007669"/>
    <property type="project" value="TreeGrafter"/>
</dbReference>
<organism evidence="6 7">
    <name type="scientific">Seongchinamella unica</name>
    <dbReference type="NCBI Taxonomy" id="2547392"/>
    <lineage>
        <taxon>Bacteria</taxon>
        <taxon>Pseudomonadati</taxon>
        <taxon>Pseudomonadota</taxon>
        <taxon>Gammaproteobacteria</taxon>
        <taxon>Cellvibrionales</taxon>
        <taxon>Halieaceae</taxon>
        <taxon>Seongchinamella</taxon>
    </lineage>
</organism>
<dbReference type="AlphaFoldDB" id="A0A4R5LVE1"/>
<dbReference type="PANTHER" id="PTHR36985:SF1">
    <property type="entry name" value="TRANSLOCATION AND ASSEMBLY MODULE SUBUNIT TAMB"/>
    <property type="match status" value="1"/>
</dbReference>
<evidence type="ECO:0000256" key="2">
    <source>
        <dbReference type="ARBA" id="ARBA00022692"/>
    </source>
</evidence>
<evidence type="ECO:0000313" key="6">
    <source>
        <dbReference type="EMBL" id="TDG15362.1"/>
    </source>
</evidence>
<reference evidence="6 7" key="1">
    <citation type="submission" date="2019-03" db="EMBL/GenBank/DDBJ databases">
        <title>Seongchinamella monodicae gen. nov., sp. nov., a novel member of the Gammaproteobacteria isolated from a tidal mudflat of beach.</title>
        <authorList>
            <person name="Yang H.G."/>
            <person name="Kang J.W."/>
            <person name="Lee S.D."/>
        </authorList>
    </citation>
    <scope>NUCLEOTIDE SEQUENCE [LARGE SCALE GENOMIC DNA]</scope>
    <source>
        <strain evidence="6 7">GH4-78</strain>
    </source>
</reference>
<dbReference type="OrthoDB" id="5555605at2"/>
<dbReference type="Proteomes" id="UP000295554">
    <property type="component" value="Unassembled WGS sequence"/>
</dbReference>
<keyword evidence="3" id="KW-1133">Transmembrane helix</keyword>
<keyword evidence="2" id="KW-0812">Transmembrane</keyword>
<comment type="caution">
    <text evidence="6">The sequence shown here is derived from an EMBL/GenBank/DDBJ whole genome shotgun (WGS) entry which is preliminary data.</text>
</comment>
<sequence>MPTPLKLALATLTLLLLLLVAGVLAVLGLVGTESGTALLAKHARQYLGNAVSWQQLEGRITGPLHISGLRYQQPELSFEAEHLELDWRPGALLRGRLELITLRADGIDLALNSTATDEPATPFDPSSISSPVDIFLEEVQLTRLTFTQDGASQQVDSIRLAGSLAGESLTLDQLLVHAPQGQLSLRGTTRFGASMPLELYSSWTFTPPESAPFSGETGIRGVLDWGEPIGFSLSYSIVASGLAALQPQLPVTARAAGNIAGRYLGDSLQLETVSLEQPESGLGLTLTGTVDDLAGDSPAINATLHWQGLRWPLQGETVELSSPEGELQLAGSMDDYSLQLALDIAGASIPGGSWRASGSGDLSQLQLSSLRGQLLAGEINLSGQVAWADAPRWQLQLEASGLNPGQMMPALTGELDAVLITSGEMAAGEALQAELELRQLQGELAGYPLDITGNGRLSGEVFQLNSLALVSGDNRMNARGRLSAQSLDLDWQLQALAPGELLAGAAGQLTGSGTVTGSIESPRASGQLHGQQLQLDTVLAGDLSLAFSAGLQPEDSLELQLTAGALQGAGTPLLQSVTISAAGSNRAHQVDLSLDTTSEQLALTLAGGLGEALDSWEGVLASLRLGSEALGHWNLEQQSALALSASAASLGESCLGRADGPGRACLSGHWSTAAGSHVAITLAALPLSLVQPAISGDINGKFQGRLDADGGLSAAGDLILGAGLITVDPARKPLAHGGGELDLQINDQGLATRLTFAAPENGTVTASTNMPALTSLPLAQEQPLQGNIRVSLPDLSAAAAWVPELAATAGSMDADLQLAGTLRQPSLQGSMKLDNGQADIPLAGLQLADIQLQLTAAAQDTLAINGAMRSGEGVLQLTGALDMTDTSLQLALVGDNFLAYNTRDARATVSPDLQLTWRDNTLTLRGEVFVPSADITPTLELSPAVVTDDGEQAQTAGQAIAPSQDVVVVSGQLAGMEESPMKAPFRIDNQIRLRLGEKVNIKAVGFIGRLSGDVMFSNTPQQTELIPIANGKLSVEDGTFRAFGQDLDIRTGELLFNNKPATEPEINLRAVRWIDNDSRVTSAGILLTGPITTPTMELFSRPQLETSEVQSYLLTGRSTRDRNSVLSIGTYVSPRIYVAYGYNTLLKTSEFNSLFTITPRYGLGLNVGEADSNLNMTFTYEH</sequence>
<dbReference type="PANTHER" id="PTHR36985">
    <property type="entry name" value="TRANSLOCATION AND ASSEMBLY MODULE SUBUNIT TAMB"/>
    <property type="match status" value="1"/>
</dbReference>
<protein>
    <recommendedName>
        <fullName evidence="5">Translocation and assembly module TamB C-terminal domain-containing protein</fullName>
    </recommendedName>
</protein>
<dbReference type="RefSeq" id="WP_133209689.1">
    <property type="nucleotide sequence ID" value="NZ_SMSE01000001.1"/>
</dbReference>
<accession>A0A4R5LVE1</accession>
<dbReference type="Pfam" id="PF04357">
    <property type="entry name" value="TamB"/>
    <property type="match status" value="1"/>
</dbReference>
<comment type="subcellular location">
    <subcellularLocation>
        <location evidence="1">Membrane</location>
        <topology evidence="1">Single-pass membrane protein</topology>
    </subcellularLocation>
</comment>
<dbReference type="GO" id="GO:0009306">
    <property type="term" value="P:protein secretion"/>
    <property type="evidence" value="ECO:0007669"/>
    <property type="project" value="InterPro"/>
</dbReference>
<evidence type="ECO:0000259" key="5">
    <source>
        <dbReference type="Pfam" id="PF04357"/>
    </source>
</evidence>
<keyword evidence="4" id="KW-0472">Membrane</keyword>
<name>A0A4R5LVE1_9GAMM</name>
<dbReference type="InterPro" id="IPR007452">
    <property type="entry name" value="TamB_C"/>
</dbReference>
<evidence type="ECO:0000256" key="4">
    <source>
        <dbReference type="ARBA" id="ARBA00023136"/>
    </source>
</evidence>
<proteinExistence type="predicted"/>
<keyword evidence="7" id="KW-1185">Reference proteome</keyword>
<evidence type="ECO:0000313" key="7">
    <source>
        <dbReference type="Proteomes" id="UP000295554"/>
    </source>
</evidence>
<gene>
    <name evidence="6" type="ORF">E2F43_03775</name>
</gene>
<evidence type="ECO:0000256" key="1">
    <source>
        <dbReference type="ARBA" id="ARBA00004167"/>
    </source>
</evidence>
<dbReference type="EMBL" id="SMSE01000001">
    <property type="protein sequence ID" value="TDG15362.1"/>
    <property type="molecule type" value="Genomic_DNA"/>
</dbReference>